<accession>A0A5B8M5D6</accession>
<sequence length="432" mass="45392">MDHRARVHRAQRRVPARIPHPGRGARAARTRRVHPASSASAASRSARSIRVSRANGHRVAAPLDSRCSLGERAKLERLVTPDTRLAIVGGGPVGLVTALIAADAGLDPVVIEPRATPIDKACGEGLMPGALRLVRELDLDPPGAPLRGIAYVQGAKRAEHLFAGEGGRGVERTVLHATIAARVAQQGIPVVAGRVDAVEQHDACVTLSGPGLEPLTAGYVVGADGLHSAVRELVGLTREPQRASRRRYGLRRHYALAPWSDLVEVRWTPDVEFYVTPLGPRSVGVALLGPRGVDFGTALAAEPELRALLSADARGESPDQTGSTRGAGPLLQRTSARTRGRVLLVGDASGYVDALTGEGLRLGFAQARAAVSAIIAGDPHGYEREWAALTRGFRGMTSGLVAAARSPLRTAIVPAAVLLPGVYGAIVERLAR</sequence>
<evidence type="ECO:0000259" key="2">
    <source>
        <dbReference type="Pfam" id="PF01494"/>
    </source>
</evidence>
<dbReference type="KEGG" id="huw:FPZ11_13175"/>
<dbReference type="Gene3D" id="3.50.50.60">
    <property type="entry name" value="FAD/NAD(P)-binding domain"/>
    <property type="match status" value="1"/>
</dbReference>
<evidence type="ECO:0000313" key="4">
    <source>
        <dbReference type="Proteomes" id="UP000320216"/>
    </source>
</evidence>
<dbReference type="Pfam" id="PF01494">
    <property type="entry name" value="FAD_binding_3"/>
    <property type="match status" value="1"/>
</dbReference>
<dbReference type="InterPro" id="IPR036188">
    <property type="entry name" value="FAD/NAD-bd_sf"/>
</dbReference>
<name>A0A5B8M5D6_9MICO</name>
<dbReference type="AlphaFoldDB" id="A0A5B8M5D6"/>
<reference evidence="3 4" key="1">
    <citation type="submission" date="2019-07" db="EMBL/GenBank/DDBJ databases">
        <title>Full genome sequence of Humibacter sp. WJ7-1.</title>
        <authorList>
            <person name="Im W.-T."/>
        </authorList>
    </citation>
    <scope>NUCLEOTIDE SEQUENCE [LARGE SCALE GENOMIC DNA]</scope>
    <source>
        <strain evidence="3 4">WJ7-1</strain>
    </source>
</reference>
<dbReference type="InterPro" id="IPR002938">
    <property type="entry name" value="FAD-bd"/>
</dbReference>
<dbReference type="PRINTS" id="PR00420">
    <property type="entry name" value="RNGMNOXGNASE"/>
</dbReference>
<dbReference type="OrthoDB" id="113955at2"/>
<evidence type="ECO:0000256" key="1">
    <source>
        <dbReference type="SAM" id="MobiDB-lite"/>
    </source>
</evidence>
<organism evidence="3 4">
    <name type="scientific">Humibacter ginsenosidimutans</name>
    <dbReference type="NCBI Taxonomy" id="2599293"/>
    <lineage>
        <taxon>Bacteria</taxon>
        <taxon>Bacillati</taxon>
        <taxon>Actinomycetota</taxon>
        <taxon>Actinomycetes</taxon>
        <taxon>Micrococcales</taxon>
        <taxon>Microbacteriaceae</taxon>
        <taxon>Humibacter</taxon>
    </lineage>
</organism>
<dbReference type="Proteomes" id="UP000320216">
    <property type="component" value="Chromosome"/>
</dbReference>
<protein>
    <submittedName>
        <fullName evidence="3">NAD(P)/FAD-dependent oxidoreductase</fullName>
    </submittedName>
</protein>
<feature type="compositionally biased region" description="Basic residues" evidence="1">
    <location>
        <begin position="1"/>
        <end position="15"/>
    </location>
</feature>
<dbReference type="SUPFAM" id="SSF51905">
    <property type="entry name" value="FAD/NAD(P)-binding domain"/>
    <property type="match status" value="1"/>
</dbReference>
<keyword evidence="4" id="KW-1185">Reference proteome</keyword>
<feature type="region of interest" description="Disordered" evidence="1">
    <location>
        <begin position="312"/>
        <end position="331"/>
    </location>
</feature>
<dbReference type="GO" id="GO:0071949">
    <property type="term" value="F:FAD binding"/>
    <property type="evidence" value="ECO:0007669"/>
    <property type="project" value="InterPro"/>
</dbReference>
<gene>
    <name evidence="3" type="ORF">FPZ11_13175</name>
</gene>
<dbReference type="InterPro" id="IPR050407">
    <property type="entry name" value="Geranylgeranyl_reductase"/>
</dbReference>
<feature type="region of interest" description="Disordered" evidence="1">
    <location>
        <begin position="1"/>
        <end position="53"/>
    </location>
</feature>
<feature type="compositionally biased region" description="Low complexity" evidence="1">
    <location>
        <begin position="35"/>
        <end position="53"/>
    </location>
</feature>
<feature type="compositionally biased region" description="Low complexity" evidence="1">
    <location>
        <begin position="16"/>
        <end position="25"/>
    </location>
</feature>
<dbReference type="EMBL" id="CP042305">
    <property type="protein sequence ID" value="QDZ15583.1"/>
    <property type="molecule type" value="Genomic_DNA"/>
</dbReference>
<dbReference type="PANTHER" id="PTHR42685">
    <property type="entry name" value="GERANYLGERANYL DIPHOSPHATE REDUCTASE"/>
    <property type="match status" value="1"/>
</dbReference>
<feature type="domain" description="FAD-binding" evidence="2">
    <location>
        <begin position="83"/>
        <end position="375"/>
    </location>
</feature>
<evidence type="ECO:0000313" key="3">
    <source>
        <dbReference type="EMBL" id="QDZ15583.1"/>
    </source>
</evidence>
<proteinExistence type="predicted"/>
<dbReference type="PANTHER" id="PTHR42685:SF19">
    <property type="entry name" value="POSSIBLE OXIDOREDUCTASE"/>
    <property type="match status" value="1"/>
</dbReference>